<keyword evidence="2" id="KW-1185">Reference proteome</keyword>
<gene>
    <name evidence="1" type="ORF">TAV2_LOCUS2599</name>
</gene>
<evidence type="ECO:0000313" key="2">
    <source>
        <dbReference type="Proteomes" id="UP000836841"/>
    </source>
</evidence>
<dbReference type="EMBL" id="OU466857">
    <property type="protein sequence ID" value="CAH2033826.1"/>
    <property type="molecule type" value="Genomic_DNA"/>
</dbReference>
<dbReference type="PANTHER" id="PTHR17695">
    <property type="entry name" value="SMALL SUBUNIT PROCESSOME COMPONENT 20 HOMOLOG"/>
    <property type="match status" value="1"/>
</dbReference>
<evidence type="ECO:0008006" key="3">
    <source>
        <dbReference type="Google" id="ProtNLM"/>
    </source>
</evidence>
<dbReference type="InterPro" id="IPR052575">
    <property type="entry name" value="SSU_processome_comp_20"/>
</dbReference>
<protein>
    <recommendedName>
        <fullName evidence="3">ARM repeat superfamily protein</fullName>
    </recommendedName>
</protein>
<evidence type="ECO:0000313" key="1">
    <source>
        <dbReference type="EMBL" id="CAH2033826.1"/>
    </source>
</evidence>
<dbReference type="Proteomes" id="UP000836841">
    <property type="component" value="Chromosome 1"/>
</dbReference>
<dbReference type="AlphaFoldDB" id="A0AAU9R4R4"/>
<proteinExistence type="predicted"/>
<accession>A0AAU9R4R4</accession>
<name>A0AAU9R4R4_THLAR</name>
<reference evidence="1 2" key="1">
    <citation type="submission" date="2022-03" db="EMBL/GenBank/DDBJ databases">
        <authorList>
            <person name="Nunn A."/>
            <person name="Chopra R."/>
            <person name="Nunn A."/>
            <person name="Contreras Garrido A."/>
        </authorList>
    </citation>
    <scope>NUCLEOTIDE SEQUENCE [LARGE SCALE GENOMIC DNA]</scope>
</reference>
<dbReference type="GO" id="GO:0030686">
    <property type="term" value="C:90S preribosome"/>
    <property type="evidence" value="ECO:0007669"/>
    <property type="project" value="TreeGrafter"/>
</dbReference>
<dbReference type="GO" id="GO:0032040">
    <property type="term" value="C:small-subunit processome"/>
    <property type="evidence" value="ECO:0007669"/>
    <property type="project" value="TreeGrafter"/>
</dbReference>
<dbReference type="PANTHER" id="PTHR17695:SF11">
    <property type="entry name" value="SMALL SUBUNIT PROCESSOME COMPONENT 20 HOMOLOG"/>
    <property type="match status" value="1"/>
</dbReference>
<organism evidence="1 2">
    <name type="scientific">Thlaspi arvense</name>
    <name type="common">Field penny-cress</name>
    <dbReference type="NCBI Taxonomy" id="13288"/>
    <lineage>
        <taxon>Eukaryota</taxon>
        <taxon>Viridiplantae</taxon>
        <taxon>Streptophyta</taxon>
        <taxon>Embryophyta</taxon>
        <taxon>Tracheophyta</taxon>
        <taxon>Spermatophyta</taxon>
        <taxon>Magnoliopsida</taxon>
        <taxon>eudicotyledons</taxon>
        <taxon>Gunneridae</taxon>
        <taxon>Pentapetalae</taxon>
        <taxon>rosids</taxon>
        <taxon>malvids</taxon>
        <taxon>Brassicales</taxon>
        <taxon>Brassicaceae</taxon>
        <taxon>Thlaspideae</taxon>
        <taxon>Thlaspi</taxon>
    </lineage>
</organism>
<sequence length="315" mass="35321">MIDWLGFYACSWINNMIFESTEEKQQTSHDKVKIIDGSVERIHEFLEEKIKKTQTYIENTGLAQIDEAEFAANTLKQHLVDSAVNTCSAQELMWQSMLGAVLGSCHKLSSPGRINRSDVEEALFLAKQYKTCVQVLSSVADYLDRVVMPVLANDGSSPNAYPELEADKAEDAFTIFSENLRHSNKDIRLLTLRILCHFETLSCNPSSEEHPPPKKKLKTSVVHKSLPKANVLQLLKTVEESLLTVSTEMELSRSITSIQTDLSDGRMHEAIWEPASDCLAVLIKNHTGAVWNALNVEVQSSHRVTLQTNCLYSIV</sequence>